<feature type="compositionally biased region" description="Basic and acidic residues" evidence="7">
    <location>
        <begin position="1885"/>
        <end position="1913"/>
    </location>
</feature>
<feature type="compositionally biased region" description="Basic and acidic residues" evidence="7">
    <location>
        <begin position="1248"/>
        <end position="1258"/>
    </location>
</feature>
<dbReference type="Pfam" id="PF00435">
    <property type="entry name" value="Spectrin"/>
    <property type="match status" value="4"/>
</dbReference>
<dbReference type="Gene3D" id="1.20.900.10">
    <property type="entry name" value="Dbl homology (DH) domain"/>
    <property type="match status" value="2"/>
</dbReference>
<dbReference type="GO" id="GO:0007411">
    <property type="term" value="P:axon guidance"/>
    <property type="evidence" value="ECO:0007669"/>
    <property type="project" value="TreeGrafter"/>
</dbReference>
<dbReference type="FunFam" id="1.20.58.60:FF:000023">
    <property type="entry name" value="Kalirin RhoGEF kinase b"/>
    <property type="match status" value="1"/>
</dbReference>
<dbReference type="SMART" id="SM00150">
    <property type="entry name" value="SPEC"/>
    <property type="match status" value="5"/>
</dbReference>
<sequence length="2379" mass="271504">MESGVRALDIITLLQERIAFLSGGRDGRGGPIITFPSTPKRERIKPEDLRRIISYLLNIPSTEARSLGFTIIIDMRGNANTSAGAKTALKILQENFSDLIHQVLIIKPDNFWQKQRSSIASNKYKFEVTTISIQALSKMIDVSQLTSEIDGFLHYDHSQWLELRVAFEDFSWQASDIGDRIEDFQEDLQHFDLAEDVNGAKHQIDNHNDMKRKIVKLPLEDLDGLGQKLLGKLTHYMNRSDGSNVSTPTTTTTSTTTNSNQQTSNGASSSNSVNPDINDTISQVLQHLETSRNTQQQLLLLWQQKKQKLDQCFQLRLFEQDCEKMFEWIMHNRDVFQQNYMDIGVNHLTAKNLQEDHNRFAVTTMTVSVNIGRIMSVAGRLVESNHYASQHIRSLATRLDKTWKEFTNRLDERTAVLNLSVIFHHKAEQYAESVLSWSAAVEASIPNPSDAENLETAIRTHQSLYEAMCHAYTEVHSTSKKLLYQLDHLVQVCNQPTAINGNQRKNENGKYNNNPAADYSEGATHVLHLIHQILSHHRALEDKWHKGKLRLHQKLALRLFQEDVKQVLDWLQNHGDVFLKKNKGIGRNLQKARIYQTSHEHFENVAQNTYRNAEKLLAAAHELAQSGEVAPAEIHSVVCNLEKHVSSFAERVEQRRRRLDLAVLFYSNEKDLQVFVDQLRDEVTNDEILSLSSKDLMETERLLEQCKEQEESTIQTTMQAHAQGEALILELRALKEPEDDSTGSLAAVQNALERLAKNRADLESLWQTRKMRVDLYLRLRIFERDALEVSSQLEMWAEELQHIEVTRNYQIAEQSLRLHNESVNQMQSTVYQIIQQGQELNQLFESCGFIIMADASHTATTRVQYLLEFLHDREMDLEDLAEAKRVKLEQTIQLCHFQNDANQVISWIRNGEAMLYANFAIPNSFQDAELFMKEHEQFQVAIERTHTAAVQVKYRADALTNANHYDPQSIAEIADDVTKKWQQLVTCAEDRHKLMKSGMNFFKTAEQVCSVLDSLEKEYKREEDWCGGGGSSEKAQVIVQLISKHQEQKEAFLKACTLARRTAETFLKFISRAYQFYDIQSPGTSEARVKSILDNLLSQENHVLEFWTQRKKAFDQCQQFVLFERSAKQAIEWIHDTGEAYLTSRASKICNSNEEREVLLKEHNEFKGTAKETRERVKLLIQLADSLVEKGHAHAISIKQWVATVDNRYKDFSNRMELYRSNLEKSLGLLTISDEDTSSAGSIKSSNHHSEYRHSDPSLENKLQVVSKEISEEKRKCARKKEFIMAELLQTERTYVKDLEICIESFLKEMKKNVANVPKKLIGKEEIVFGNIEDIYQFHKQIFLKELEKYQTIPEDVGHCFVTWAAKFDMYVFYCQNKPVSNDFVVQNGGTYFEDIQQKLKIEHSLPAYLIKPVQRITKYQLLLKDLQSCCDEGQGELKDGLEVCMNIPKKANDAMHLSLLEQCDVPINSLGDVVLQDSFLTWDNKQIIRKGRERHVFLFDLYLLFSKEVKDTNGVVKYVYKNKLMTSDLGVTEHIEGGDECKFAIWTGRAPMMSDFRIVLKANSLETKQTWIKRLREVIQETYFSGTSFSLLKSPGKVSNNKNSLTASQRLSKDIEDQGINNADHDPDGSSLASFGSGNTTDSEKPHMTCFSQWPPKVDQSALLIKTSRKVMKTFPQTTTIATPMSIAEKFKMDLLTMKTAKGGRKISLPWFRQSSVQQSHAALSRQHTIDTPGSFRSYVGSKKVQTGIVEMTWVISDYVAAQGSAELSVQKGQQVEVIDTNCLGAPDYCLVRLTNVSSNNNNVSTTSLSSSSTQEQIIQEGLVPSSILKPPPTQMSKSRRAGDGDEESQDNDASNNHTSPVNKRKGFSGKKWLPQQLRKLSHSKTDKLPVDKSALKKGSDKKSKDKQKEEPESPAPTTVVAPSLPGPSSTFSNSIQSHPTEEVEDALECLELPPPMKPIQDPSQIVGDDNCIQTTNPSNSKALDESDLAEIEQIVKEKMEKHEASLKHPQSLSPQVSENEDNYGNDSTISIDDILRKRMFALKELVSTEESYVQDLSLIVNGYIAEIRNPNSDIPMPEDLKGGKERMVFGNIEAIYEWHRDIFLKTLHNCIQNPSELSAIIKRSERKLHMYVVYCQNKPVSEHIVAEHLGYFDEIRQKLKHKLLLCDLLIKPVQRIMKYELLIKDILKHTKRAGLIEEAEELERALNIMRVVPKAANDMMDVGRLQKFEGKITSQGKLLLHGTLFCIECINTERNSSSMQKPKELQVFLFEQNIIFSDIIGKKTQFTNPSYIYKSHIQVNKMTLQDIEDSTGKKFLICSTDPQRSGISFICVSPTVELHNEWVRTINHQLQKQFDFVNAIKNPIDYIKKMDSTKSNS</sequence>
<dbReference type="InterPro" id="IPR001251">
    <property type="entry name" value="CRAL-TRIO_dom"/>
</dbReference>
<evidence type="ECO:0000256" key="2">
    <source>
        <dbReference type="ARBA" id="ARBA00022443"/>
    </source>
</evidence>
<reference evidence="11 12" key="1">
    <citation type="submission" date="2015-04" db="EMBL/GenBank/DDBJ databases">
        <authorList>
            <person name="Syromyatnikov M.Y."/>
            <person name="Popov V.N."/>
        </authorList>
    </citation>
    <scope>NUCLEOTIDE SEQUENCE [LARGE SCALE GENOMIC DNA]</scope>
</reference>
<dbReference type="FunFam" id="1.20.900.10:FF:000008">
    <property type="entry name" value="rho guanine nucleotide exchange factor 25"/>
    <property type="match status" value="1"/>
</dbReference>
<evidence type="ECO:0000256" key="6">
    <source>
        <dbReference type="PROSITE-ProRule" id="PRU00192"/>
    </source>
</evidence>
<evidence type="ECO:0000259" key="10">
    <source>
        <dbReference type="PROSITE" id="PS50010"/>
    </source>
</evidence>
<dbReference type="Pfam" id="PF22697">
    <property type="entry name" value="SOS1_NGEF_PH"/>
    <property type="match status" value="2"/>
</dbReference>
<dbReference type="InterPro" id="IPR047054">
    <property type="entry name" value="Kalirin_TRIO_PH_1"/>
</dbReference>
<dbReference type="CDD" id="cd00176">
    <property type="entry name" value="SPEC"/>
    <property type="match status" value="5"/>
</dbReference>
<dbReference type="InterPro" id="IPR002017">
    <property type="entry name" value="Spectrin_repeat"/>
</dbReference>
<dbReference type="InterPro" id="IPR001331">
    <property type="entry name" value="GDS_CDC24_CS"/>
</dbReference>
<gene>
    <name evidence="11" type="ORF">CLUMA_CG009678</name>
</gene>
<comment type="subcellular location">
    <subcellularLocation>
        <location evidence="1">Cytoplasm</location>
    </subcellularLocation>
</comment>
<dbReference type="InterPro" id="IPR058918">
    <property type="entry name" value="KALRN/TRIO-like_spectrin"/>
</dbReference>
<dbReference type="PANTHER" id="PTHR22826:SF106">
    <property type="entry name" value="TRIO, ISOFORM A"/>
    <property type="match status" value="1"/>
</dbReference>
<keyword evidence="12" id="KW-1185">Reference proteome</keyword>
<dbReference type="CDD" id="cd13241">
    <property type="entry name" value="PH2_Kalirin_Trio_p63RhoGEF"/>
    <property type="match status" value="1"/>
</dbReference>
<organism evidence="11 12">
    <name type="scientific">Clunio marinus</name>
    <dbReference type="NCBI Taxonomy" id="568069"/>
    <lineage>
        <taxon>Eukaryota</taxon>
        <taxon>Metazoa</taxon>
        <taxon>Ecdysozoa</taxon>
        <taxon>Arthropoda</taxon>
        <taxon>Hexapoda</taxon>
        <taxon>Insecta</taxon>
        <taxon>Pterygota</taxon>
        <taxon>Neoptera</taxon>
        <taxon>Endopterygota</taxon>
        <taxon>Diptera</taxon>
        <taxon>Nematocera</taxon>
        <taxon>Chironomoidea</taxon>
        <taxon>Chironomidae</taxon>
        <taxon>Clunio</taxon>
    </lineage>
</organism>
<feature type="domain" description="PH" evidence="9">
    <location>
        <begin position="1474"/>
        <end position="1581"/>
    </location>
</feature>
<protein>
    <submittedName>
        <fullName evidence="11">CLUMA_CG009678, isoform A</fullName>
    </submittedName>
</protein>
<feature type="region of interest" description="Disordered" evidence="7">
    <location>
        <begin position="2002"/>
        <end position="2026"/>
    </location>
</feature>
<dbReference type="CDD" id="cd00160">
    <property type="entry name" value="RhoGEF"/>
    <property type="match status" value="2"/>
</dbReference>
<dbReference type="InterPro" id="IPR011993">
    <property type="entry name" value="PH-like_dom_sf"/>
</dbReference>
<dbReference type="Gene3D" id="2.30.29.30">
    <property type="entry name" value="Pleckstrin-homology domain (PH domain)/Phosphotyrosine-binding domain (PTB)"/>
    <property type="match status" value="2"/>
</dbReference>
<dbReference type="SUPFAM" id="SSF48065">
    <property type="entry name" value="DBL homology domain (DH-domain)"/>
    <property type="match status" value="2"/>
</dbReference>
<evidence type="ECO:0000256" key="7">
    <source>
        <dbReference type="SAM" id="MobiDB-lite"/>
    </source>
</evidence>
<keyword evidence="2 6" id="KW-0728">SH3 domain</keyword>
<dbReference type="InterPro" id="IPR051336">
    <property type="entry name" value="RhoGEF_Guanine_NuclExch_SF"/>
</dbReference>
<evidence type="ECO:0000313" key="12">
    <source>
        <dbReference type="Proteomes" id="UP000183832"/>
    </source>
</evidence>
<dbReference type="STRING" id="568069.A0A1J1I7T7"/>
<feature type="region of interest" description="Disordered" evidence="7">
    <location>
        <begin position="237"/>
        <end position="277"/>
    </location>
</feature>
<evidence type="ECO:0000313" key="11">
    <source>
        <dbReference type="EMBL" id="CRK96251.1"/>
    </source>
</evidence>
<proteinExistence type="predicted"/>
<dbReference type="InterPro" id="IPR001452">
    <property type="entry name" value="SH3_domain"/>
</dbReference>
<dbReference type="GO" id="GO:0005085">
    <property type="term" value="F:guanyl-nucleotide exchange factor activity"/>
    <property type="evidence" value="ECO:0007669"/>
    <property type="project" value="UniProtKB-KW"/>
</dbReference>
<dbReference type="InterPro" id="IPR000219">
    <property type="entry name" value="DH_dom"/>
</dbReference>
<feature type="compositionally biased region" description="Low complexity" evidence="7">
    <location>
        <begin position="242"/>
        <end position="275"/>
    </location>
</feature>
<evidence type="ECO:0000259" key="8">
    <source>
        <dbReference type="PROSITE" id="PS50002"/>
    </source>
</evidence>
<feature type="compositionally biased region" description="Polar residues" evidence="7">
    <location>
        <begin position="2010"/>
        <end position="2019"/>
    </location>
</feature>
<dbReference type="EMBL" id="CVRI01000043">
    <property type="protein sequence ID" value="CRK96251.1"/>
    <property type="molecule type" value="Genomic_DNA"/>
</dbReference>
<feature type="domain" description="DH" evidence="10">
    <location>
        <begin position="1280"/>
        <end position="1455"/>
    </location>
</feature>
<keyword evidence="4" id="KW-0597">Phosphoprotein</keyword>
<dbReference type="Proteomes" id="UP000183832">
    <property type="component" value="Unassembled WGS sequence"/>
</dbReference>
<dbReference type="SMART" id="SM00233">
    <property type="entry name" value="PH"/>
    <property type="match status" value="2"/>
</dbReference>
<evidence type="ECO:0000256" key="3">
    <source>
        <dbReference type="ARBA" id="ARBA00022490"/>
    </source>
</evidence>
<dbReference type="Pfam" id="PF23323">
    <property type="entry name" value="Spectrin_6"/>
    <property type="match status" value="1"/>
</dbReference>
<evidence type="ECO:0000256" key="1">
    <source>
        <dbReference type="ARBA" id="ARBA00004496"/>
    </source>
</evidence>
<dbReference type="OrthoDB" id="10256089at2759"/>
<dbReference type="PROSITE" id="PS50010">
    <property type="entry name" value="DH_2"/>
    <property type="match status" value="2"/>
</dbReference>
<feature type="region of interest" description="Disordered" evidence="7">
    <location>
        <begin position="1823"/>
        <end position="1947"/>
    </location>
</feature>
<evidence type="ECO:0000259" key="9">
    <source>
        <dbReference type="PROSITE" id="PS50003"/>
    </source>
</evidence>
<dbReference type="SUPFAM" id="SSF50729">
    <property type="entry name" value="PH domain-like"/>
    <property type="match status" value="2"/>
</dbReference>
<dbReference type="Pfam" id="PF13716">
    <property type="entry name" value="CRAL_TRIO_2"/>
    <property type="match status" value="1"/>
</dbReference>
<accession>A0A1J1I7T7</accession>
<name>A0A1J1I7T7_9DIPT</name>
<feature type="compositionally biased region" description="Polar residues" evidence="7">
    <location>
        <begin position="1632"/>
        <end position="1642"/>
    </location>
</feature>
<dbReference type="SMART" id="SM00516">
    <property type="entry name" value="SEC14"/>
    <property type="match status" value="1"/>
</dbReference>
<dbReference type="SUPFAM" id="SSF46966">
    <property type="entry name" value="Spectrin repeat"/>
    <property type="match status" value="6"/>
</dbReference>
<keyword evidence="3" id="KW-0963">Cytoplasm</keyword>
<feature type="region of interest" description="Disordered" evidence="7">
    <location>
        <begin position="1619"/>
        <end position="1653"/>
    </location>
</feature>
<evidence type="ECO:0000256" key="5">
    <source>
        <dbReference type="ARBA" id="ARBA00022658"/>
    </source>
</evidence>
<feature type="region of interest" description="Disordered" evidence="7">
    <location>
        <begin position="1236"/>
        <end position="1258"/>
    </location>
</feature>
<dbReference type="GO" id="GO:0019898">
    <property type="term" value="C:extrinsic component of membrane"/>
    <property type="evidence" value="ECO:0007669"/>
    <property type="project" value="TreeGrafter"/>
</dbReference>
<dbReference type="PANTHER" id="PTHR22826">
    <property type="entry name" value="RHO GUANINE EXCHANGE FACTOR-RELATED"/>
    <property type="match status" value="1"/>
</dbReference>
<dbReference type="CDD" id="cd13240">
    <property type="entry name" value="PH1_Kalirin_Trio_like"/>
    <property type="match status" value="1"/>
</dbReference>
<feature type="domain" description="SH3" evidence="8">
    <location>
        <begin position="1749"/>
        <end position="1835"/>
    </location>
</feature>
<feature type="compositionally biased region" description="Polar residues" evidence="7">
    <location>
        <begin position="1928"/>
        <end position="1940"/>
    </location>
</feature>
<feature type="compositionally biased region" description="Polar residues" evidence="7">
    <location>
        <begin position="1853"/>
        <end position="1863"/>
    </location>
</feature>
<dbReference type="InterPro" id="IPR018159">
    <property type="entry name" value="Spectrin/alpha-actinin"/>
</dbReference>
<dbReference type="InterPro" id="IPR035899">
    <property type="entry name" value="DBL_dom_sf"/>
</dbReference>
<dbReference type="PROSITE" id="PS50003">
    <property type="entry name" value="PH_DOMAIN"/>
    <property type="match status" value="1"/>
</dbReference>
<dbReference type="GO" id="GO:0005737">
    <property type="term" value="C:cytoplasm"/>
    <property type="evidence" value="ECO:0007669"/>
    <property type="project" value="UniProtKB-SubCell"/>
</dbReference>
<dbReference type="Gene3D" id="2.30.30.40">
    <property type="entry name" value="SH3 Domains"/>
    <property type="match status" value="1"/>
</dbReference>
<keyword evidence="5" id="KW-0344">Guanine-nucleotide releasing factor</keyword>
<evidence type="ECO:0000256" key="4">
    <source>
        <dbReference type="ARBA" id="ARBA00022553"/>
    </source>
</evidence>
<dbReference type="SMART" id="SM00325">
    <property type="entry name" value="RhoGEF"/>
    <property type="match status" value="2"/>
</dbReference>
<dbReference type="PROSITE" id="PS50002">
    <property type="entry name" value="SH3"/>
    <property type="match status" value="1"/>
</dbReference>
<dbReference type="InterPro" id="IPR055251">
    <property type="entry name" value="SOS1_NGEF_PH"/>
</dbReference>
<dbReference type="Gene3D" id="1.20.58.60">
    <property type="match status" value="4"/>
</dbReference>
<dbReference type="CDD" id="cd00170">
    <property type="entry name" value="SEC14"/>
    <property type="match status" value="1"/>
</dbReference>
<dbReference type="GO" id="GO:0035556">
    <property type="term" value="P:intracellular signal transduction"/>
    <property type="evidence" value="ECO:0007669"/>
    <property type="project" value="InterPro"/>
</dbReference>
<dbReference type="Pfam" id="PF00621">
    <property type="entry name" value="RhoGEF"/>
    <property type="match status" value="2"/>
</dbReference>
<feature type="domain" description="DH" evidence="10">
    <location>
        <begin position="2039"/>
        <end position="2221"/>
    </location>
</feature>
<dbReference type="PROSITE" id="PS00741">
    <property type="entry name" value="DH_1"/>
    <property type="match status" value="1"/>
</dbReference>
<dbReference type="InterPro" id="IPR001849">
    <property type="entry name" value="PH_domain"/>
</dbReference>